<evidence type="ECO:0000313" key="3">
    <source>
        <dbReference type="EMBL" id="CAA7271158.1"/>
    </source>
</evidence>
<gene>
    <name evidence="3" type="ORF">AAE3_LOCUS13410</name>
</gene>
<dbReference type="InterPro" id="IPR001466">
    <property type="entry name" value="Beta-lactam-related"/>
</dbReference>
<dbReference type="Proteomes" id="UP000467700">
    <property type="component" value="Unassembled WGS sequence"/>
</dbReference>
<evidence type="ECO:0000313" key="4">
    <source>
        <dbReference type="Proteomes" id="UP000467700"/>
    </source>
</evidence>
<keyword evidence="4" id="KW-1185">Reference proteome</keyword>
<dbReference type="AlphaFoldDB" id="A0A8S0WTS3"/>
<dbReference type="SUPFAM" id="SSF56601">
    <property type="entry name" value="beta-lactamase/transpeptidase-like"/>
    <property type="match status" value="1"/>
</dbReference>
<dbReference type="PANTHER" id="PTHR46825">
    <property type="entry name" value="D-ALANYL-D-ALANINE-CARBOXYPEPTIDASE/ENDOPEPTIDASE AMPH"/>
    <property type="match status" value="1"/>
</dbReference>
<comment type="caution">
    <text evidence="3">The sequence shown here is derived from an EMBL/GenBank/DDBJ whole genome shotgun (WGS) entry which is preliminary data.</text>
</comment>
<name>A0A8S0WTS3_CYCAE</name>
<dbReference type="InterPro" id="IPR012338">
    <property type="entry name" value="Beta-lactam/transpept-like"/>
</dbReference>
<evidence type="ECO:0000256" key="1">
    <source>
        <dbReference type="ARBA" id="ARBA00038215"/>
    </source>
</evidence>
<proteinExistence type="inferred from homology"/>
<dbReference type="PANTHER" id="PTHR46825:SF15">
    <property type="entry name" value="BETA-LACTAMASE-RELATED DOMAIN-CONTAINING PROTEIN"/>
    <property type="match status" value="1"/>
</dbReference>
<protein>
    <recommendedName>
        <fullName evidence="2">Beta-lactamase-related domain-containing protein</fullName>
    </recommendedName>
</protein>
<evidence type="ECO:0000259" key="2">
    <source>
        <dbReference type="Pfam" id="PF00144"/>
    </source>
</evidence>
<organism evidence="3 4">
    <name type="scientific">Cyclocybe aegerita</name>
    <name type="common">Black poplar mushroom</name>
    <name type="synonym">Agrocybe aegerita</name>
    <dbReference type="NCBI Taxonomy" id="1973307"/>
    <lineage>
        <taxon>Eukaryota</taxon>
        <taxon>Fungi</taxon>
        <taxon>Dikarya</taxon>
        <taxon>Basidiomycota</taxon>
        <taxon>Agaricomycotina</taxon>
        <taxon>Agaricomycetes</taxon>
        <taxon>Agaricomycetidae</taxon>
        <taxon>Agaricales</taxon>
        <taxon>Agaricineae</taxon>
        <taxon>Bolbitiaceae</taxon>
        <taxon>Cyclocybe</taxon>
    </lineage>
</organism>
<sequence length="661" mass="73837">MIRLPNIPSMFNRSTSHGSLSLRSNLHKSFDQKLEWRIPSSLFHLLLASHGLALQVPLILDAPAAAKKGVLISPATEEYAKGLLKKWSSSGLAVAVVRKDDTEPSGWRHEFGSYGIAKADGSPITPDSVFAIASNSKLFLAFSVGLLISNKTLARERGQEIKWSTKIRDLVPEWGLMDEDMDRGVTLQDMLSHRTGMPRHDYSGVQRKGGISEMISTLQYLQPSAEFRETFQYNNLMYETLSYLPEVLLNQTYESYIEQHLFRPLNMSASTYSVAEAERRGTLADGFQYDLGDITQGKNGTLIPTVPYFQRPGEERTWAGAGGVLTSARDLAVWVSMLLNKGRHPYTNETIIPEEIVEHVAHGRSVSHGKPDFPEISVRVYGAGQWRYSYQGHDIIEHGGSNPGYKTQVARFPDDNLAIITLSNDEHGGPLLEAVKFRIADELLDLKQLDWNDRWVMTFSAMAFLLKVTNCRYEKMSNENVEKAQNLTPRPSPPTLPSRPFTSLAESSFSHPAYGTLRPCLVPETVPSAPFYSPQAHCGAFLSSYAVERILSASNLSIPTYIIPWKRTFATHLRLAHFDENLFNVTILWSNAEVREKERYGSGGDLLIGLDQHFEVEWVSGENEGLAFKGGFWGKEGLDSKSPGGEGKESAEVWFEKVENS</sequence>
<dbReference type="InterPro" id="IPR050491">
    <property type="entry name" value="AmpC-like"/>
</dbReference>
<accession>A0A8S0WTS3</accession>
<comment type="similarity">
    <text evidence="1">Belongs to the peptidase S12 family.</text>
</comment>
<feature type="domain" description="Beta-lactamase-related" evidence="2">
    <location>
        <begin position="87"/>
        <end position="440"/>
    </location>
</feature>
<dbReference type="Gene3D" id="3.40.710.10">
    <property type="entry name" value="DD-peptidase/beta-lactamase superfamily"/>
    <property type="match status" value="1"/>
</dbReference>
<dbReference type="EMBL" id="CACVBS010000101">
    <property type="protein sequence ID" value="CAA7271158.1"/>
    <property type="molecule type" value="Genomic_DNA"/>
</dbReference>
<reference evidence="3 4" key="1">
    <citation type="submission" date="2020-01" db="EMBL/GenBank/DDBJ databases">
        <authorList>
            <person name="Gupta K D."/>
        </authorList>
    </citation>
    <scope>NUCLEOTIDE SEQUENCE [LARGE SCALE GENOMIC DNA]</scope>
</reference>
<dbReference type="OrthoDB" id="5946976at2759"/>
<dbReference type="Pfam" id="PF00144">
    <property type="entry name" value="Beta-lactamase"/>
    <property type="match status" value="1"/>
</dbReference>